<dbReference type="AlphaFoldDB" id="A0A9Q1H3Z3"/>
<feature type="compositionally biased region" description="Low complexity" evidence="1">
    <location>
        <begin position="36"/>
        <end position="51"/>
    </location>
</feature>
<dbReference type="OrthoDB" id="10072287at2759"/>
<dbReference type="InterPro" id="IPR042398">
    <property type="entry name" value="BCL2L13"/>
</dbReference>
<dbReference type="GO" id="GO:0042981">
    <property type="term" value="P:regulation of apoptotic process"/>
    <property type="evidence" value="ECO:0007669"/>
    <property type="project" value="InterPro"/>
</dbReference>
<evidence type="ECO:0000313" key="2">
    <source>
        <dbReference type="EMBL" id="KAJ8032534.1"/>
    </source>
</evidence>
<dbReference type="GO" id="GO:0016020">
    <property type="term" value="C:membrane"/>
    <property type="evidence" value="ECO:0007669"/>
    <property type="project" value="TreeGrafter"/>
</dbReference>
<evidence type="ECO:0000256" key="1">
    <source>
        <dbReference type="SAM" id="MobiDB-lite"/>
    </source>
</evidence>
<feature type="compositionally biased region" description="Low complexity" evidence="1">
    <location>
        <begin position="84"/>
        <end position="100"/>
    </location>
</feature>
<dbReference type="GO" id="GO:0006915">
    <property type="term" value="P:apoptotic process"/>
    <property type="evidence" value="ECO:0007669"/>
    <property type="project" value="InterPro"/>
</dbReference>
<dbReference type="SUPFAM" id="SSF56854">
    <property type="entry name" value="Bcl-2 inhibitors of programmed cell death"/>
    <property type="match status" value="1"/>
</dbReference>
<organism evidence="2 3">
    <name type="scientific">Holothuria leucospilota</name>
    <name type="common">Black long sea cucumber</name>
    <name type="synonym">Mertensiothuria leucospilota</name>
    <dbReference type="NCBI Taxonomy" id="206669"/>
    <lineage>
        <taxon>Eukaryota</taxon>
        <taxon>Metazoa</taxon>
        <taxon>Echinodermata</taxon>
        <taxon>Eleutherozoa</taxon>
        <taxon>Echinozoa</taxon>
        <taxon>Holothuroidea</taxon>
        <taxon>Aspidochirotacea</taxon>
        <taxon>Aspidochirotida</taxon>
        <taxon>Holothuriidae</taxon>
        <taxon>Holothuria</taxon>
    </lineage>
</organism>
<reference evidence="2" key="1">
    <citation type="submission" date="2021-10" db="EMBL/GenBank/DDBJ databases">
        <title>Tropical sea cucumber genome reveals ecological adaptation and Cuvierian tubules defense mechanism.</title>
        <authorList>
            <person name="Chen T."/>
        </authorList>
    </citation>
    <scope>NUCLEOTIDE SEQUENCE</scope>
    <source>
        <strain evidence="2">Nanhai2018</strain>
        <tissue evidence="2">Muscle</tissue>
    </source>
</reference>
<gene>
    <name evidence="2" type="ORF">HOLleu_26085</name>
</gene>
<dbReference type="EMBL" id="JAIZAY010000012">
    <property type="protein sequence ID" value="KAJ8032534.1"/>
    <property type="molecule type" value="Genomic_DNA"/>
</dbReference>
<dbReference type="PANTHER" id="PTHR15758">
    <property type="entry name" value="BCL-2-LIKE PROTEIN 13"/>
    <property type="match status" value="1"/>
</dbReference>
<dbReference type="InterPro" id="IPR036834">
    <property type="entry name" value="Bcl-2-like_sf"/>
</dbReference>
<dbReference type="GO" id="GO:0005739">
    <property type="term" value="C:mitochondrion"/>
    <property type="evidence" value="ECO:0007669"/>
    <property type="project" value="TreeGrafter"/>
</dbReference>
<feature type="region of interest" description="Disordered" evidence="1">
    <location>
        <begin position="32"/>
        <end position="138"/>
    </location>
</feature>
<accession>A0A9Q1H3Z3</accession>
<keyword evidence="3" id="KW-1185">Reference proteome</keyword>
<comment type="caution">
    <text evidence="2">The sequence shown here is derived from an EMBL/GenBank/DDBJ whole genome shotgun (WGS) entry which is preliminary data.</text>
</comment>
<dbReference type="PANTHER" id="PTHR15758:SF2">
    <property type="entry name" value="BCL-2-LIKE PROTEIN 13"/>
    <property type="match status" value="1"/>
</dbReference>
<dbReference type="Proteomes" id="UP001152320">
    <property type="component" value="Chromosome 12"/>
</dbReference>
<sequence>MDTPEGSQTPQDFVYKTKIVVLNYLGFGPPAFDLAPSPETLSGSETESTGSHDVISLDSDEDSNASSKPLSEEDRRESGGSLGDSGLLQVKVRSKSVSPRPSKKFSVKSPSCKSAKNVPVIPKLSSDPGRAQQKRPSLKKRHTFEMHEQYQVALRELLNQVKDTQVHGDELPNLKLPDQDWHTVYQQALRELILSVQKEDEIHYVPPRDPSQMKRDSYSSDMHDQFQKAMQELTAKMNLDGTESGDLLCPISREAIVAERIAQIGDRIMETHGKELEQALRNVIESNDGKLSYALFKAVLKETIKTHVPGWYHVSTWLLWSIYLASIM</sequence>
<name>A0A9Q1H3Z3_HOLLE</name>
<proteinExistence type="predicted"/>
<protein>
    <submittedName>
        <fullName evidence="2">Uncharacterized protein</fullName>
    </submittedName>
</protein>
<evidence type="ECO:0000313" key="3">
    <source>
        <dbReference type="Proteomes" id="UP001152320"/>
    </source>
</evidence>